<dbReference type="Pfam" id="PF03473">
    <property type="entry name" value="MOSC"/>
    <property type="match status" value="1"/>
</dbReference>
<dbReference type="RefSeq" id="WP_261961354.1">
    <property type="nucleotide sequence ID" value="NZ_BAAAXA010000001.1"/>
</dbReference>
<protein>
    <submittedName>
        <fullName evidence="2">Sulfurase</fullName>
    </submittedName>
</protein>
<dbReference type="PROSITE" id="PS51340">
    <property type="entry name" value="MOSC"/>
    <property type="match status" value="1"/>
</dbReference>
<dbReference type="PANTHER" id="PTHR30212:SF2">
    <property type="entry name" value="PROTEIN YIIM"/>
    <property type="match status" value="1"/>
</dbReference>
<keyword evidence="3" id="KW-1185">Reference proteome</keyword>
<dbReference type="PANTHER" id="PTHR30212">
    <property type="entry name" value="PROTEIN YIIM"/>
    <property type="match status" value="1"/>
</dbReference>
<organism evidence="2 3">
    <name type="scientific">Dactylosporangium matsuzakiense</name>
    <dbReference type="NCBI Taxonomy" id="53360"/>
    <lineage>
        <taxon>Bacteria</taxon>
        <taxon>Bacillati</taxon>
        <taxon>Actinomycetota</taxon>
        <taxon>Actinomycetes</taxon>
        <taxon>Micromonosporales</taxon>
        <taxon>Micromonosporaceae</taxon>
        <taxon>Dactylosporangium</taxon>
    </lineage>
</organism>
<accession>A0A9W6KET3</accession>
<evidence type="ECO:0000259" key="1">
    <source>
        <dbReference type="PROSITE" id="PS51340"/>
    </source>
</evidence>
<gene>
    <name evidence="2" type="ORF">GCM10017581_024920</name>
</gene>
<dbReference type="EMBL" id="BSFP01000010">
    <property type="protein sequence ID" value="GLL00751.1"/>
    <property type="molecule type" value="Genomic_DNA"/>
</dbReference>
<dbReference type="InterPro" id="IPR005302">
    <property type="entry name" value="MoCF_Sase_C"/>
</dbReference>
<dbReference type="AlphaFoldDB" id="A0A9W6KET3"/>
<evidence type="ECO:0000313" key="2">
    <source>
        <dbReference type="EMBL" id="GLL00751.1"/>
    </source>
</evidence>
<dbReference type="Gene3D" id="2.40.33.20">
    <property type="entry name" value="PK beta-barrel domain-like"/>
    <property type="match status" value="1"/>
</dbReference>
<dbReference type="Proteomes" id="UP001143480">
    <property type="component" value="Unassembled WGS sequence"/>
</dbReference>
<dbReference type="InterPro" id="IPR011037">
    <property type="entry name" value="Pyrv_Knase-like_insert_dom_sf"/>
</dbReference>
<dbReference type="GO" id="GO:0030170">
    <property type="term" value="F:pyridoxal phosphate binding"/>
    <property type="evidence" value="ECO:0007669"/>
    <property type="project" value="InterPro"/>
</dbReference>
<dbReference type="GO" id="GO:0030151">
    <property type="term" value="F:molybdenum ion binding"/>
    <property type="evidence" value="ECO:0007669"/>
    <property type="project" value="InterPro"/>
</dbReference>
<dbReference type="GO" id="GO:0003824">
    <property type="term" value="F:catalytic activity"/>
    <property type="evidence" value="ECO:0007669"/>
    <property type="project" value="InterPro"/>
</dbReference>
<name>A0A9W6KET3_9ACTN</name>
<evidence type="ECO:0000313" key="3">
    <source>
        <dbReference type="Proteomes" id="UP001143480"/>
    </source>
</evidence>
<comment type="caution">
    <text evidence="2">The sequence shown here is derived from an EMBL/GenBank/DDBJ whole genome shotgun (WGS) entry which is preliminary data.</text>
</comment>
<proteinExistence type="predicted"/>
<sequence length="220" mass="23774">MAYLLSVNTGVLVPNEHSDASMTGIDKQPVDGAVAITVPGPRGTRPTGVAGDWIADTRHHGGPDQAVYAYAREDLDAWGAELGRELPGGAFGENLTTSGLDVTGARIGERWVIGDETVLEVTAPRIPCRTFAAWLGEKGWIKTFTQRALPGAYLRVITPGRVRAGDEVRIVHSPLHDITVGLAFRALTLEPELLPRLEVAIDEVSADTRRKLLNRLQRAL</sequence>
<reference evidence="2" key="2">
    <citation type="submission" date="2023-01" db="EMBL/GenBank/DDBJ databases">
        <authorList>
            <person name="Sun Q."/>
            <person name="Evtushenko L."/>
        </authorList>
    </citation>
    <scope>NUCLEOTIDE SEQUENCE</scope>
    <source>
        <strain evidence="2">VKM Ac-1321</strain>
    </source>
</reference>
<reference evidence="2" key="1">
    <citation type="journal article" date="2014" name="Int. J. Syst. Evol. Microbiol.">
        <title>Complete genome sequence of Corynebacterium casei LMG S-19264T (=DSM 44701T), isolated from a smear-ripened cheese.</title>
        <authorList>
            <consortium name="US DOE Joint Genome Institute (JGI-PGF)"/>
            <person name="Walter F."/>
            <person name="Albersmeier A."/>
            <person name="Kalinowski J."/>
            <person name="Ruckert C."/>
        </authorList>
    </citation>
    <scope>NUCLEOTIDE SEQUENCE</scope>
    <source>
        <strain evidence="2">VKM Ac-1321</strain>
    </source>
</reference>
<dbReference type="SUPFAM" id="SSF50800">
    <property type="entry name" value="PK beta-barrel domain-like"/>
    <property type="match status" value="1"/>
</dbReference>
<dbReference type="InterPro" id="IPR052353">
    <property type="entry name" value="Benzoxazolinone_Detox_Enz"/>
</dbReference>
<feature type="domain" description="MOSC" evidence="1">
    <location>
        <begin position="28"/>
        <end position="171"/>
    </location>
</feature>